<protein>
    <recommendedName>
        <fullName evidence="3">Nucleotidyltransferase</fullName>
    </recommendedName>
</protein>
<dbReference type="EMBL" id="DNWC01000171">
    <property type="protein sequence ID" value="HBJ10065.1"/>
    <property type="molecule type" value="Genomic_DNA"/>
</dbReference>
<reference evidence="1 2" key="1">
    <citation type="journal article" date="2018" name="Nat. Biotechnol.">
        <title>A standardized bacterial taxonomy based on genome phylogeny substantially revises the tree of life.</title>
        <authorList>
            <person name="Parks D.H."/>
            <person name="Chuvochina M."/>
            <person name="Waite D.W."/>
            <person name="Rinke C."/>
            <person name="Skarshewski A."/>
            <person name="Chaumeil P.A."/>
            <person name="Hugenholtz P."/>
        </authorList>
    </citation>
    <scope>NUCLEOTIDE SEQUENCE [LARGE SCALE GENOMIC DNA]</scope>
    <source>
        <strain evidence="1">UBA11482</strain>
    </source>
</reference>
<comment type="caution">
    <text evidence="1">The sequence shown here is derived from an EMBL/GenBank/DDBJ whole genome shotgun (WGS) entry which is preliminary data.</text>
</comment>
<accession>A0A354M6C6</accession>
<name>A0A354M6C6_9BACT</name>
<evidence type="ECO:0008006" key="3">
    <source>
        <dbReference type="Google" id="ProtNLM"/>
    </source>
</evidence>
<sequence>MARTIEDISQGIKKSFVENATLAEAYNLQAGLTFDEQFSALSIEAALVFIVSSAIWTLESLWDIFRSDTEKHIEESYTTSIPWYYQKALEFQLGDDLIFDAAKYAYAYKDIDTDKRIVKYVAIREVKTENGVMFLKFYYSGENKAAIPTEHRSAFEQYIKLIGAAGMHYEFVTQDPDPIRIKLRIYYNPLLLDDTGVRLSGGGMPVKEAIESYLNTIAYGGVFYASKLVDRIQQAEGVKDVELISETWNGSTSLQRKIEAISGAFILDFHSEDITYNVELDELE</sequence>
<organism evidence="1 2">
    <name type="scientific">Coprobacter fastidiosus</name>
    <dbReference type="NCBI Taxonomy" id="1099853"/>
    <lineage>
        <taxon>Bacteria</taxon>
        <taxon>Pseudomonadati</taxon>
        <taxon>Bacteroidota</taxon>
        <taxon>Bacteroidia</taxon>
        <taxon>Bacteroidales</taxon>
        <taxon>Barnesiellaceae</taxon>
        <taxon>Coprobacter</taxon>
    </lineage>
</organism>
<proteinExistence type="predicted"/>
<dbReference type="Proteomes" id="UP000262954">
    <property type="component" value="Unassembled WGS sequence"/>
</dbReference>
<evidence type="ECO:0000313" key="2">
    <source>
        <dbReference type="Proteomes" id="UP000262954"/>
    </source>
</evidence>
<dbReference type="AlphaFoldDB" id="A0A354M6C6"/>
<evidence type="ECO:0000313" key="1">
    <source>
        <dbReference type="EMBL" id="HBJ10065.1"/>
    </source>
</evidence>
<gene>
    <name evidence="1" type="ORF">DDY73_13790</name>
</gene>